<gene>
    <name evidence="2" type="ORF">FHS13_003385</name>
</gene>
<protein>
    <recommendedName>
        <fullName evidence="4">Damage-inducible protein DinB</fullName>
    </recommendedName>
</protein>
<accession>A0A841IVX0</accession>
<dbReference type="SUPFAM" id="SSF109854">
    <property type="entry name" value="DinB/YfiT-like putative metalloenzymes"/>
    <property type="match status" value="1"/>
</dbReference>
<sequence length="179" mass="19639">MDDQSSTVRAPAPARVDPPLAADERTMLTTWLEWHRATVHAKCAGLDPSLSSAAPLPTSPLMTVGGVVSHLRWVEAYWFETVMLNQPDLGPGGKGDPDAEWRRGAEAPLGLLLEEYEAQCAGSREITAKLELGSSARREREPGSRPTLRWVLMHMVEETARHNGHLDLLRELADGARGE</sequence>
<feature type="region of interest" description="Disordered" evidence="1">
    <location>
        <begin position="1"/>
        <end position="21"/>
    </location>
</feature>
<feature type="compositionally biased region" description="Low complexity" evidence="1">
    <location>
        <begin position="8"/>
        <end position="21"/>
    </location>
</feature>
<evidence type="ECO:0000256" key="1">
    <source>
        <dbReference type="SAM" id="MobiDB-lite"/>
    </source>
</evidence>
<proteinExistence type="predicted"/>
<keyword evidence="3" id="KW-1185">Reference proteome</keyword>
<dbReference type="InterPro" id="IPR034660">
    <property type="entry name" value="DinB/YfiT-like"/>
</dbReference>
<dbReference type="RefSeq" id="WP_184292865.1">
    <property type="nucleotide sequence ID" value="NZ_JACHJO010000010.1"/>
</dbReference>
<name>A0A841IVX0_9ACTN</name>
<comment type="caution">
    <text evidence="2">The sequence shown here is derived from an EMBL/GenBank/DDBJ whole genome shotgun (WGS) entry which is preliminary data.</text>
</comment>
<dbReference type="Gene3D" id="1.20.120.450">
    <property type="entry name" value="dinb family like domain"/>
    <property type="match status" value="1"/>
</dbReference>
<reference evidence="2 3" key="1">
    <citation type="submission" date="2020-08" db="EMBL/GenBank/DDBJ databases">
        <title>Genomic Encyclopedia of Type Strains, Phase III (KMG-III): the genomes of soil and plant-associated and newly described type strains.</title>
        <authorList>
            <person name="Whitman W."/>
        </authorList>
    </citation>
    <scope>NUCLEOTIDE SEQUENCE [LARGE SCALE GENOMIC DNA]</scope>
    <source>
        <strain evidence="2 3">CECT 8712</strain>
    </source>
</reference>
<dbReference type="EMBL" id="JACHJO010000010">
    <property type="protein sequence ID" value="MBB6121416.1"/>
    <property type="molecule type" value="Genomic_DNA"/>
</dbReference>
<dbReference type="Proteomes" id="UP000536604">
    <property type="component" value="Unassembled WGS sequence"/>
</dbReference>
<dbReference type="InterPro" id="IPR007061">
    <property type="entry name" value="MST-like"/>
</dbReference>
<dbReference type="AlphaFoldDB" id="A0A841IVX0"/>
<evidence type="ECO:0000313" key="2">
    <source>
        <dbReference type="EMBL" id="MBB6121416.1"/>
    </source>
</evidence>
<dbReference type="Pfam" id="PF04978">
    <property type="entry name" value="MST"/>
    <property type="match status" value="1"/>
</dbReference>
<organism evidence="2 3">
    <name type="scientific">Nocardiopsis algeriensis</name>
    <dbReference type="NCBI Taxonomy" id="1478215"/>
    <lineage>
        <taxon>Bacteria</taxon>
        <taxon>Bacillati</taxon>
        <taxon>Actinomycetota</taxon>
        <taxon>Actinomycetes</taxon>
        <taxon>Streptosporangiales</taxon>
        <taxon>Nocardiopsidaceae</taxon>
        <taxon>Nocardiopsis</taxon>
    </lineage>
</organism>
<evidence type="ECO:0008006" key="4">
    <source>
        <dbReference type="Google" id="ProtNLM"/>
    </source>
</evidence>
<evidence type="ECO:0000313" key="3">
    <source>
        <dbReference type="Proteomes" id="UP000536604"/>
    </source>
</evidence>